<evidence type="ECO:0000313" key="10">
    <source>
        <dbReference type="Proteomes" id="UP000326169"/>
    </source>
</evidence>
<dbReference type="Proteomes" id="UP000326169">
    <property type="component" value="Unassembled WGS sequence"/>
</dbReference>
<evidence type="ECO:0000256" key="7">
    <source>
        <dbReference type="SAM" id="Coils"/>
    </source>
</evidence>
<keyword evidence="7" id="KW-0175">Coiled coil</keyword>
<evidence type="ECO:0000256" key="1">
    <source>
        <dbReference type="ARBA" id="ARBA00004167"/>
    </source>
</evidence>
<gene>
    <name evidence="9" type="ORF">NIES46_12940</name>
</gene>
<dbReference type="InterPro" id="IPR006144">
    <property type="entry name" value="Secretion_HlyD_CS"/>
</dbReference>
<evidence type="ECO:0000256" key="6">
    <source>
        <dbReference type="ARBA" id="ARBA00023136"/>
    </source>
</evidence>
<dbReference type="PANTHER" id="PTHR30386:SF26">
    <property type="entry name" value="TRANSPORT PROTEIN COMB"/>
    <property type="match status" value="1"/>
</dbReference>
<organism evidence="9 10">
    <name type="scientific">Limnospira platensis NIES-46</name>
    <dbReference type="NCBI Taxonomy" id="1236695"/>
    <lineage>
        <taxon>Bacteria</taxon>
        <taxon>Bacillati</taxon>
        <taxon>Cyanobacteriota</taxon>
        <taxon>Cyanophyceae</taxon>
        <taxon>Oscillatoriophycideae</taxon>
        <taxon>Oscillatoriales</taxon>
        <taxon>Sirenicapillariaceae</taxon>
        <taxon>Limnospira</taxon>
    </lineage>
</organism>
<comment type="caution">
    <text evidence="9">The sequence shown here is derived from an EMBL/GenBank/DDBJ whole genome shotgun (WGS) entry which is preliminary data.</text>
</comment>
<comment type="subcellular location">
    <subcellularLocation>
        <location evidence="1">Membrane</location>
        <topology evidence="1">Single-pass membrane protein</topology>
    </subcellularLocation>
</comment>
<dbReference type="PANTHER" id="PTHR30386">
    <property type="entry name" value="MEMBRANE FUSION SUBUNIT OF EMRAB-TOLC MULTIDRUG EFFLUX PUMP"/>
    <property type="match status" value="1"/>
</dbReference>
<keyword evidence="6 8" id="KW-0472">Membrane</keyword>
<proteinExistence type="inferred from homology"/>
<feature type="coiled-coil region" evidence="7">
    <location>
        <begin position="361"/>
        <end position="388"/>
    </location>
</feature>
<name>A0A5M3T486_LIMPL</name>
<keyword evidence="4 8" id="KW-0812">Transmembrane</keyword>
<dbReference type="PROSITE" id="PS00543">
    <property type="entry name" value="HLYD_FAMILY"/>
    <property type="match status" value="1"/>
</dbReference>
<keyword evidence="5 8" id="KW-1133">Transmembrane helix</keyword>
<evidence type="ECO:0000256" key="3">
    <source>
        <dbReference type="ARBA" id="ARBA00022448"/>
    </source>
</evidence>
<accession>A0A5M3T486</accession>
<keyword evidence="3" id="KW-0813">Transport</keyword>
<comment type="similarity">
    <text evidence="2">Belongs to the membrane fusion protein (MFP) (TC 8.A.1) family.</text>
</comment>
<evidence type="ECO:0000256" key="5">
    <source>
        <dbReference type="ARBA" id="ARBA00022989"/>
    </source>
</evidence>
<evidence type="ECO:0000256" key="2">
    <source>
        <dbReference type="ARBA" id="ARBA00009477"/>
    </source>
</evidence>
<feature type="coiled-coil region" evidence="7">
    <location>
        <begin position="178"/>
        <end position="212"/>
    </location>
</feature>
<dbReference type="PRINTS" id="PR01490">
    <property type="entry name" value="RTXTOXIND"/>
</dbReference>
<evidence type="ECO:0000256" key="8">
    <source>
        <dbReference type="SAM" id="Phobius"/>
    </source>
</evidence>
<dbReference type="RefSeq" id="WP_006618576.1">
    <property type="nucleotide sequence ID" value="NZ_BIMW01000067.1"/>
</dbReference>
<keyword evidence="10" id="KW-1185">Reference proteome</keyword>
<feature type="transmembrane region" description="Helical" evidence="8">
    <location>
        <begin position="21"/>
        <end position="40"/>
    </location>
</feature>
<sequence>MKSASISEQPVILEKPGLLSHLFLWMIMLVSTTSVIWAYFANIEQTVPAMGQLALTSGAREIQAPTTGAVVRLHVENGDRVERNQPILTFSPTNPSADLRAVESLRAALEKENEFYESIVNNQITTNLPPQLADLVRDREARIQENQTLQSLVDELYHDRGTAVSFSPNMAGLVANYRAEYQSRVAAGELRIQELEKQSIQNQDTLAAARQQLRYIENQLTYSEQQLNLAGNQLSKSEELLSVNESILAQISPLVEQGAMSDLQRKQQEQDILRNQNEVLRQQDQIQQRQGEINQRRRDIEQQRAEIERLQNEEQRIQTSIARTRQELQNTKDSWARDIYSRIQENHKQIASADSQLSRLRLDNEKRISDIKSQIEKLQEQRNTQVLRAPASGIIFELQPSTKSNAALDMNQDEICSYVINSILRPGDPMPSRCDEAYFEAQQTQPLLTILDDDEGLKAEVHINNSDMALVLNALRVKRELLTPFDGKEVAGEVIECQVEKDCICPTSAAAREQIGIADEQCIGVEVNIDAFPSNEFGTVPGELIWISQNAIPPEEGRPFFSFRANIKLERQYFMLNEDVPGQEVTIKLQSGMAVNTKVNIGKRTVLQMLFSRLTGKFESITNLR</sequence>
<dbReference type="InterPro" id="IPR050739">
    <property type="entry name" value="MFP"/>
</dbReference>
<evidence type="ECO:0000313" key="9">
    <source>
        <dbReference type="EMBL" id="GCE93245.1"/>
    </source>
</evidence>
<protein>
    <submittedName>
        <fullName evidence="9">HlyD family secretion protein</fullName>
    </submittedName>
</protein>
<evidence type="ECO:0000256" key="4">
    <source>
        <dbReference type="ARBA" id="ARBA00022692"/>
    </source>
</evidence>
<reference evidence="9 10" key="1">
    <citation type="journal article" date="2019" name="J Genomics">
        <title>The Draft Genome of a Hydrogen-producing Cyanobacterium, Arthrospira platensis NIES-46.</title>
        <authorList>
            <person name="Suzuki S."/>
            <person name="Yamaguchi H."/>
            <person name="Kawachi M."/>
        </authorList>
    </citation>
    <scope>NUCLEOTIDE SEQUENCE [LARGE SCALE GENOMIC DNA]</scope>
    <source>
        <strain evidence="9 10">NIES-46</strain>
    </source>
</reference>
<feature type="coiled-coil region" evidence="7">
    <location>
        <begin position="263"/>
        <end position="327"/>
    </location>
</feature>
<dbReference type="GeneID" id="301682185"/>
<dbReference type="InterPro" id="IPR011053">
    <property type="entry name" value="Single_hybrid_motif"/>
</dbReference>
<dbReference type="SUPFAM" id="SSF51230">
    <property type="entry name" value="Single hybrid motif"/>
    <property type="match status" value="1"/>
</dbReference>
<dbReference type="Gene3D" id="2.40.50.100">
    <property type="match status" value="1"/>
</dbReference>
<dbReference type="EMBL" id="BIMW01000067">
    <property type="protein sequence ID" value="GCE93245.1"/>
    <property type="molecule type" value="Genomic_DNA"/>
</dbReference>